<organism evidence="1 2">
    <name type="scientific">Sporocytophaga myxococcoides</name>
    <dbReference type="NCBI Taxonomy" id="153721"/>
    <lineage>
        <taxon>Bacteria</taxon>
        <taxon>Pseudomonadati</taxon>
        <taxon>Bacteroidota</taxon>
        <taxon>Cytophagia</taxon>
        <taxon>Cytophagales</taxon>
        <taxon>Cytophagaceae</taxon>
        <taxon>Sporocytophaga</taxon>
    </lineage>
</organism>
<proteinExistence type="predicted"/>
<reference evidence="1 2" key="1">
    <citation type="submission" date="2014-09" db="EMBL/GenBank/DDBJ databases">
        <title>Sporocytophaga myxococcoides PG-01 genome sequencing.</title>
        <authorList>
            <person name="Liu L."/>
            <person name="Gao P.J."/>
            <person name="Chen G.J."/>
            <person name="Wang L.S."/>
        </authorList>
    </citation>
    <scope>NUCLEOTIDE SEQUENCE [LARGE SCALE GENOMIC DNA]</scope>
    <source>
        <strain evidence="1 2">PG-01</strain>
    </source>
</reference>
<comment type="caution">
    <text evidence="1">The sequence shown here is derived from an EMBL/GenBank/DDBJ whole genome shotgun (WGS) entry which is preliminary data.</text>
</comment>
<protein>
    <recommendedName>
        <fullName evidence="3">Bacteroidetes-specific membrane protein</fullName>
    </recommendedName>
</protein>
<dbReference type="eggNOG" id="COG4772">
    <property type="taxonomic scope" value="Bacteria"/>
</dbReference>
<dbReference type="Proteomes" id="UP000030185">
    <property type="component" value="Unassembled WGS sequence"/>
</dbReference>
<evidence type="ECO:0000313" key="2">
    <source>
        <dbReference type="Proteomes" id="UP000030185"/>
    </source>
</evidence>
<dbReference type="STRING" id="153721.MYP_2131"/>
<dbReference type="AlphaFoldDB" id="A0A098LFL7"/>
<sequence>MKIYIKSLILITLILNSIELKSQDIQFSQFYNVPLYMNPGFAGSLHRTRVSFHQRLQWPKLDAKYTTSVLSADTYFSKYKSGVGLMVLQDNQGGGQISSTEVHFMYSYEVNINRKWTFKPGIEAAYVSRFLNYAELRFPHQFNNTQGLVSGTDPQDLLNRAKAYADLSAGGILYTKEFWLGFAGHHVNTPNQSFDGGANVSTLPAQYSIVSGYKYVLFQRVSMQHDKEEISVTPTFQYKWQGKSDQLDLGLYGAVNEFLVGFWYRGIPIKRYEQRIQNNESIIGFVGWKGETLRIGYSYDLTVSRLARAGTGGSHEFNLTYVFPKKHKKKIMKRLPCPSF</sequence>
<name>A0A098LFL7_9BACT</name>
<accession>A0A098LFL7</accession>
<evidence type="ECO:0008006" key="3">
    <source>
        <dbReference type="Google" id="ProtNLM"/>
    </source>
</evidence>
<dbReference type="InterPro" id="IPR019861">
    <property type="entry name" value="PorP/SprF_Bacteroidetes"/>
</dbReference>
<dbReference type="NCBIfam" id="TIGR03519">
    <property type="entry name" value="T9SS_PorP_fam"/>
    <property type="match status" value="1"/>
</dbReference>
<dbReference type="OrthoDB" id="1186563at2"/>
<gene>
    <name evidence="1" type="ORF">MYP_2131</name>
</gene>
<dbReference type="EMBL" id="BBLT01000004">
    <property type="protein sequence ID" value="GAL84903.1"/>
    <property type="molecule type" value="Genomic_DNA"/>
</dbReference>
<keyword evidence="2" id="KW-1185">Reference proteome</keyword>
<evidence type="ECO:0000313" key="1">
    <source>
        <dbReference type="EMBL" id="GAL84903.1"/>
    </source>
</evidence>
<dbReference type="RefSeq" id="WP_045462699.1">
    <property type="nucleotide sequence ID" value="NZ_BBLT01000004.1"/>
</dbReference>
<dbReference type="Pfam" id="PF11751">
    <property type="entry name" value="PorP_SprF"/>
    <property type="match status" value="1"/>
</dbReference>